<dbReference type="AlphaFoldDB" id="A0A6A6BM97"/>
<dbReference type="EMBL" id="ML995480">
    <property type="protein sequence ID" value="KAF2143957.1"/>
    <property type="molecule type" value="Genomic_DNA"/>
</dbReference>
<dbReference type="GeneID" id="54303585"/>
<dbReference type="OrthoDB" id="5985073at2759"/>
<accession>A0A6A6BM97</accession>
<evidence type="ECO:0000313" key="1">
    <source>
        <dbReference type="EMBL" id="KAF2143957.1"/>
    </source>
</evidence>
<proteinExistence type="predicted"/>
<name>A0A6A6BM97_9PEZI</name>
<gene>
    <name evidence="1" type="ORF">K452DRAFT_356929</name>
</gene>
<dbReference type="RefSeq" id="XP_033399669.1">
    <property type="nucleotide sequence ID" value="XM_033546079.1"/>
</dbReference>
<sequence length="438" mass="50534">MMQRNNGRRRANIKRLTFVAGIHSSLDSDEAQTELGQTANNEAFTRSLSEFCMFLEGWDVCRKYRELEIAHLAINSPYPPESFYMSGRDRKRLESRDKPYLRYNGSSLPLIRYFDKLQMRGGSRIWPPSLVQIAASLDGLVNTDLDLRDLVNADSQLHLRYRQALGECISQLPASCRTFRARIFQYPYGFEAEPEVVAPALDQLCIGLRDLSMRLRHLSLEGICVSPALFWPGKDESGANTAALFWPNLETVKVEFERFTSFGQWLLDLDPELIWTGDPSRTVPKPEIIGPIFAAAGRAAQCMPALTRMEVKMRSIPFVFEPHLLFWPDERNGSISTVRWTCQLEPEVFEDEDEYYEDEDEDEMDEWGYFEPSEDVAVEWSRARESFEPSKEVMEVCKEVGEAWGVTINELKKKDRWFIAEAVVPWRVEDSDQRFSMA</sequence>
<organism evidence="1 2">
    <name type="scientific">Aplosporella prunicola CBS 121167</name>
    <dbReference type="NCBI Taxonomy" id="1176127"/>
    <lineage>
        <taxon>Eukaryota</taxon>
        <taxon>Fungi</taxon>
        <taxon>Dikarya</taxon>
        <taxon>Ascomycota</taxon>
        <taxon>Pezizomycotina</taxon>
        <taxon>Dothideomycetes</taxon>
        <taxon>Dothideomycetes incertae sedis</taxon>
        <taxon>Botryosphaeriales</taxon>
        <taxon>Aplosporellaceae</taxon>
        <taxon>Aplosporella</taxon>
    </lineage>
</organism>
<keyword evidence="2" id="KW-1185">Reference proteome</keyword>
<reference evidence="1" key="1">
    <citation type="journal article" date="2020" name="Stud. Mycol.">
        <title>101 Dothideomycetes genomes: a test case for predicting lifestyles and emergence of pathogens.</title>
        <authorList>
            <person name="Haridas S."/>
            <person name="Albert R."/>
            <person name="Binder M."/>
            <person name="Bloem J."/>
            <person name="Labutti K."/>
            <person name="Salamov A."/>
            <person name="Andreopoulos B."/>
            <person name="Baker S."/>
            <person name="Barry K."/>
            <person name="Bills G."/>
            <person name="Bluhm B."/>
            <person name="Cannon C."/>
            <person name="Castanera R."/>
            <person name="Culley D."/>
            <person name="Daum C."/>
            <person name="Ezra D."/>
            <person name="Gonzalez J."/>
            <person name="Henrissat B."/>
            <person name="Kuo A."/>
            <person name="Liang C."/>
            <person name="Lipzen A."/>
            <person name="Lutzoni F."/>
            <person name="Magnuson J."/>
            <person name="Mondo S."/>
            <person name="Nolan M."/>
            <person name="Ohm R."/>
            <person name="Pangilinan J."/>
            <person name="Park H.-J."/>
            <person name="Ramirez L."/>
            <person name="Alfaro M."/>
            <person name="Sun H."/>
            <person name="Tritt A."/>
            <person name="Yoshinaga Y."/>
            <person name="Zwiers L.-H."/>
            <person name="Turgeon B."/>
            <person name="Goodwin S."/>
            <person name="Spatafora J."/>
            <person name="Crous P."/>
            <person name="Grigoriev I."/>
        </authorList>
    </citation>
    <scope>NUCLEOTIDE SEQUENCE</scope>
    <source>
        <strain evidence="1">CBS 121167</strain>
    </source>
</reference>
<dbReference type="Proteomes" id="UP000799438">
    <property type="component" value="Unassembled WGS sequence"/>
</dbReference>
<evidence type="ECO:0000313" key="2">
    <source>
        <dbReference type="Proteomes" id="UP000799438"/>
    </source>
</evidence>
<protein>
    <submittedName>
        <fullName evidence="1">Uncharacterized protein</fullName>
    </submittedName>
</protein>